<keyword evidence="2" id="KW-0378">Hydrolase</keyword>
<dbReference type="PANTHER" id="PTHR36558">
    <property type="entry name" value="GLR1098 PROTEIN"/>
    <property type="match status" value="1"/>
</dbReference>
<dbReference type="CDD" id="cd06260">
    <property type="entry name" value="DUF820-like"/>
    <property type="match status" value="1"/>
</dbReference>
<sequence length="196" mass="20987">MADAARIAPRLTVAAFLALRGEECVRYELVEGVPVRAMTGASRRHDRIVVNAIAGLRQSLKGKPCEPSTADIAIVVPNGNVRRPDVSVDCGALDDRAQLASDPRLVIEVLSASTRGIDLLRKLEEYKSVPGLAYILIVEPEAPRALLWRPEGGAAAPWGLEEQAGLDGVFHLPAIGATLAMADLYDRVSFTPDAQV</sequence>
<evidence type="ECO:0000313" key="3">
    <source>
        <dbReference type="Proteomes" id="UP001241747"/>
    </source>
</evidence>
<name>A0ABU0LES6_XANAG</name>
<accession>A0ABU0LES6</accession>
<protein>
    <submittedName>
        <fullName evidence="2">Uma2 family endonuclease</fullName>
    </submittedName>
</protein>
<dbReference type="Gene3D" id="3.90.1570.10">
    <property type="entry name" value="tt1808, chain A"/>
    <property type="match status" value="1"/>
</dbReference>
<keyword evidence="2" id="KW-0540">Nuclease</keyword>
<organism evidence="2 3">
    <name type="scientific">Xanthobacter agilis</name>
    <dbReference type="NCBI Taxonomy" id="47492"/>
    <lineage>
        <taxon>Bacteria</taxon>
        <taxon>Pseudomonadati</taxon>
        <taxon>Pseudomonadota</taxon>
        <taxon>Alphaproteobacteria</taxon>
        <taxon>Hyphomicrobiales</taxon>
        <taxon>Xanthobacteraceae</taxon>
        <taxon>Xanthobacter</taxon>
    </lineage>
</organism>
<evidence type="ECO:0000313" key="2">
    <source>
        <dbReference type="EMBL" id="MDQ0505619.1"/>
    </source>
</evidence>
<keyword evidence="2" id="KW-0255">Endonuclease</keyword>
<evidence type="ECO:0000259" key="1">
    <source>
        <dbReference type="Pfam" id="PF05685"/>
    </source>
</evidence>
<proteinExistence type="predicted"/>
<dbReference type="GO" id="GO:0004519">
    <property type="term" value="F:endonuclease activity"/>
    <property type="evidence" value="ECO:0007669"/>
    <property type="project" value="UniProtKB-KW"/>
</dbReference>
<dbReference type="Proteomes" id="UP001241747">
    <property type="component" value="Unassembled WGS sequence"/>
</dbReference>
<dbReference type="SUPFAM" id="SSF52980">
    <property type="entry name" value="Restriction endonuclease-like"/>
    <property type="match status" value="1"/>
</dbReference>
<dbReference type="InterPro" id="IPR011335">
    <property type="entry name" value="Restrct_endonuc-II-like"/>
</dbReference>
<dbReference type="Pfam" id="PF05685">
    <property type="entry name" value="Uma2"/>
    <property type="match status" value="1"/>
</dbReference>
<dbReference type="EMBL" id="JAUSVY010000004">
    <property type="protein sequence ID" value="MDQ0505619.1"/>
    <property type="molecule type" value="Genomic_DNA"/>
</dbReference>
<dbReference type="InterPro" id="IPR008538">
    <property type="entry name" value="Uma2"/>
</dbReference>
<gene>
    <name evidence="2" type="ORF">QOZ94_002415</name>
</gene>
<comment type="caution">
    <text evidence="2">The sequence shown here is derived from an EMBL/GenBank/DDBJ whole genome shotgun (WGS) entry which is preliminary data.</text>
</comment>
<dbReference type="PANTHER" id="PTHR36558:SF1">
    <property type="entry name" value="RESTRICTION ENDONUCLEASE DOMAIN-CONTAINING PROTEIN-RELATED"/>
    <property type="match status" value="1"/>
</dbReference>
<reference evidence="2 3" key="1">
    <citation type="submission" date="2023-07" db="EMBL/GenBank/DDBJ databases">
        <title>Genomic Encyclopedia of Type Strains, Phase IV (KMG-IV): sequencing the most valuable type-strain genomes for metagenomic binning, comparative biology and taxonomic classification.</title>
        <authorList>
            <person name="Goeker M."/>
        </authorList>
    </citation>
    <scope>NUCLEOTIDE SEQUENCE [LARGE SCALE GENOMIC DNA]</scope>
    <source>
        <strain evidence="2 3">DSM 3770</strain>
    </source>
</reference>
<dbReference type="RefSeq" id="WP_237343931.1">
    <property type="nucleotide sequence ID" value="NZ_JABWGX010000002.1"/>
</dbReference>
<feature type="domain" description="Putative restriction endonuclease" evidence="1">
    <location>
        <begin position="15"/>
        <end position="155"/>
    </location>
</feature>
<keyword evidence="3" id="KW-1185">Reference proteome</keyword>
<dbReference type="InterPro" id="IPR012296">
    <property type="entry name" value="Nuclease_put_TT1808"/>
</dbReference>